<proteinExistence type="predicted"/>
<dbReference type="STRING" id="996166.SAMN05192554_12835"/>
<reference evidence="1 2" key="1">
    <citation type="submission" date="2016-10" db="EMBL/GenBank/DDBJ databases">
        <authorList>
            <person name="de Groot N.N."/>
        </authorList>
    </citation>
    <scope>NUCLEOTIDE SEQUENCE [LARGE SCALE GENOMIC DNA]</scope>
    <source>
        <strain evidence="2">EB21,IBRC-M 10013,KCTC 4048</strain>
    </source>
</reference>
<dbReference type="Pfam" id="PF19118">
    <property type="entry name" value="DUF5802"/>
    <property type="match status" value="1"/>
</dbReference>
<dbReference type="Proteomes" id="UP000199370">
    <property type="component" value="Unassembled WGS sequence"/>
</dbReference>
<organism evidence="1 2">
    <name type="scientific">Haloarchaeobius iranensis</name>
    <dbReference type="NCBI Taxonomy" id="996166"/>
    <lineage>
        <taxon>Archaea</taxon>
        <taxon>Methanobacteriati</taxon>
        <taxon>Methanobacteriota</taxon>
        <taxon>Stenosarchaea group</taxon>
        <taxon>Halobacteria</taxon>
        <taxon>Halobacteriales</taxon>
        <taxon>Halorubellaceae</taxon>
        <taxon>Haloarchaeobius</taxon>
    </lineage>
</organism>
<evidence type="ECO:0000313" key="1">
    <source>
        <dbReference type="EMBL" id="SDN34880.1"/>
    </source>
</evidence>
<accession>A0A1H0AMW8</accession>
<gene>
    <name evidence="1" type="ORF">SAMN05192554_12835</name>
</gene>
<dbReference type="AlphaFoldDB" id="A0A1H0AMW8"/>
<protein>
    <submittedName>
        <fullName evidence="1">Uncharacterized protein</fullName>
    </submittedName>
</protein>
<dbReference type="EMBL" id="FNIA01000028">
    <property type="protein sequence ID" value="SDN34880.1"/>
    <property type="molecule type" value="Genomic_DNA"/>
</dbReference>
<name>A0A1H0AMW8_9EURY</name>
<dbReference type="InterPro" id="IPR043825">
    <property type="entry name" value="DUF5802"/>
</dbReference>
<evidence type="ECO:0000313" key="2">
    <source>
        <dbReference type="Proteomes" id="UP000199370"/>
    </source>
</evidence>
<keyword evidence="2" id="KW-1185">Reference proteome</keyword>
<sequence>MSFIQVHSMFEEFSTSYYFGRLYVTPSEGDEPVMQREQHERVAEQLYHDGSGVTRVDSPLVMKLDTAHLAVRGEDGVPADTLAVPASLLERTDITNPPELTEVFLAKADRASQLLQFTGYDAAEPADKFDAGPNTGI</sequence>